<proteinExistence type="inferred from homology"/>
<dbReference type="PANTHER" id="PTHR43329">
    <property type="entry name" value="EPOXIDE HYDROLASE"/>
    <property type="match status" value="1"/>
</dbReference>
<dbReference type="Proteomes" id="UP000433883">
    <property type="component" value="Unassembled WGS sequence"/>
</dbReference>
<keyword evidence="3" id="KW-0812">Transmembrane</keyword>
<dbReference type="Gene3D" id="3.40.50.1820">
    <property type="entry name" value="alpha/beta hydrolase"/>
    <property type="match status" value="1"/>
</dbReference>
<feature type="domain" description="AB hydrolase-1" evidence="4">
    <location>
        <begin position="107"/>
        <end position="220"/>
    </location>
</feature>
<dbReference type="InterPro" id="IPR000073">
    <property type="entry name" value="AB_hydrolase_1"/>
</dbReference>
<dbReference type="Proteomes" id="UP000447873">
    <property type="component" value="Unassembled WGS sequence"/>
</dbReference>
<reference evidence="7 9" key="1">
    <citation type="submission" date="2019-07" db="EMBL/GenBank/DDBJ databases">
        <title>Venturia inaequalis Genome Resource.</title>
        <authorList>
            <person name="Lichtner F.J."/>
        </authorList>
    </citation>
    <scope>NUCLEOTIDE SEQUENCE [LARGE SCALE GENOMIC DNA]</scope>
    <source>
        <strain evidence="6 8">120213</strain>
        <strain evidence="5">Bline_iso_100314</strain>
        <strain evidence="7 9">DMI_063113</strain>
    </source>
</reference>
<dbReference type="GO" id="GO:0016787">
    <property type="term" value="F:hydrolase activity"/>
    <property type="evidence" value="ECO:0007669"/>
    <property type="project" value="UniProtKB-KW"/>
</dbReference>
<protein>
    <recommendedName>
        <fullName evidence="4">AB hydrolase-1 domain-containing protein</fullName>
    </recommendedName>
</protein>
<evidence type="ECO:0000313" key="8">
    <source>
        <dbReference type="Proteomes" id="UP000447873"/>
    </source>
</evidence>
<organism evidence="7 9">
    <name type="scientific">Venturia inaequalis</name>
    <name type="common">Apple scab fungus</name>
    <dbReference type="NCBI Taxonomy" id="5025"/>
    <lineage>
        <taxon>Eukaryota</taxon>
        <taxon>Fungi</taxon>
        <taxon>Dikarya</taxon>
        <taxon>Ascomycota</taxon>
        <taxon>Pezizomycotina</taxon>
        <taxon>Dothideomycetes</taxon>
        <taxon>Pleosporomycetidae</taxon>
        <taxon>Venturiales</taxon>
        <taxon>Venturiaceae</taxon>
        <taxon>Venturia</taxon>
    </lineage>
</organism>
<dbReference type="OrthoDB" id="6431331at2759"/>
<comment type="caution">
    <text evidence="7">The sequence shown here is derived from an EMBL/GenBank/DDBJ whole genome shotgun (WGS) entry which is preliminary data.</text>
</comment>
<dbReference type="EMBL" id="WNWQ01000605">
    <property type="protein sequence ID" value="KAE9965484.1"/>
    <property type="molecule type" value="Genomic_DNA"/>
</dbReference>
<evidence type="ECO:0000256" key="2">
    <source>
        <dbReference type="ARBA" id="ARBA00038334"/>
    </source>
</evidence>
<accession>A0A8H3VBU7</accession>
<dbReference type="EMBL" id="WNWS01000079">
    <property type="protein sequence ID" value="KAE9982179.1"/>
    <property type="molecule type" value="Genomic_DNA"/>
</dbReference>
<dbReference type="Pfam" id="PF00561">
    <property type="entry name" value="Abhydrolase_1"/>
    <property type="match status" value="1"/>
</dbReference>
<dbReference type="SUPFAM" id="SSF53474">
    <property type="entry name" value="alpha/beta-Hydrolases"/>
    <property type="match status" value="1"/>
</dbReference>
<dbReference type="PRINTS" id="PR00412">
    <property type="entry name" value="EPOXHYDRLASE"/>
</dbReference>
<keyword evidence="3" id="KW-1133">Transmembrane helix</keyword>
<gene>
    <name evidence="5" type="ORF">BLS_007621</name>
    <name evidence="7" type="ORF">EG327_005099</name>
    <name evidence="6" type="ORF">EG328_011091</name>
</gene>
<evidence type="ECO:0000313" key="7">
    <source>
        <dbReference type="EMBL" id="KAE9984243.1"/>
    </source>
</evidence>
<dbReference type="EMBL" id="WNWR01000299">
    <property type="protein sequence ID" value="KAE9984243.1"/>
    <property type="molecule type" value="Genomic_DNA"/>
</dbReference>
<dbReference type="InterPro" id="IPR000639">
    <property type="entry name" value="Epox_hydrolase-like"/>
</dbReference>
<comment type="similarity">
    <text evidence="2">Belongs to the AB hydrolase superfamily. Epoxide hydrolase family.</text>
</comment>
<evidence type="ECO:0000259" key="4">
    <source>
        <dbReference type="Pfam" id="PF00561"/>
    </source>
</evidence>
<dbReference type="AlphaFoldDB" id="A0A8H3VBU7"/>
<keyword evidence="1" id="KW-0378">Hydrolase</keyword>
<evidence type="ECO:0000256" key="1">
    <source>
        <dbReference type="ARBA" id="ARBA00022801"/>
    </source>
</evidence>
<evidence type="ECO:0000313" key="6">
    <source>
        <dbReference type="EMBL" id="KAE9982179.1"/>
    </source>
</evidence>
<keyword evidence="3" id="KW-0472">Membrane</keyword>
<evidence type="ECO:0000313" key="5">
    <source>
        <dbReference type="EMBL" id="KAE9965484.1"/>
    </source>
</evidence>
<dbReference type="Proteomes" id="UP000490939">
    <property type="component" value="Unassembled WGS sequence"/>
</dbReference>
<evidence type="ECO:0000313" key="9">
    <source>
        <dbReference type="Proteomes" id="UP000490939"/>
    </source>
</evidence>
<evidence type="ECO:0000256" key="3">
    <source>
        <dbReference type="SAM" id="Phobius"/>
    </source>
</evidence>
<name>A0A8H3VBU7_VENIN</name>
<sequence>MPTHIIDVPSAPTTSDLVARLLWRAFSFAYGSLNLVALMLLAVVRKPSFRRLDDKSRKELAIAQDKLWDLNGHPDGLNHRFCALRNGIKLHYVEALPHHATPGNTSLVIFLHGFPDSWFLWQRYLCGKLRDNSTMVACDLPGFGGSDSLANYGPNHVLEAISEYIIQMREQYLSPEDENAKVIVVAHDWGAVIGFRLASEAPELADRFILSNAIHPAFARSNVKDRLAAISQMIRTWPRMPLRLRLNIPRLLRGIFSTASPLLRQFVKSGYIFIFQLPRPMVNALAAVGEHWYFRYLNAVSMQPDPPKPLEGSLGAEFLASSLGPSMEECVTSGKEDLAYPVSIRERVQSGALFEKVRIYRDGLAFSPWEKSLETLWDLTQLQPVKVRRRSSSGVALFNTGPEGTLRAPTTVIWGQDDIAIERSIATQGIKDIFGCKSSQLVEIPGCGHWSPNEKKGAPIFEKVIAWAAGGEVGSLEKKLFPDSDPDHRSAYRFTEK</sequence>
<feature type="transmembrane region" description="Helical" evidence="3">
    <location>
        <begin position="21"/>
        <end position="44"/>
    </location>
</feature>
<dbReference type="InterPro" id="IPR029058">
    <property type="entry name" value="AB_hydrolase_fold"/>
</dbReference>
<keyword evidence="9" id="KW-1185">Reference proteome</keyword>